<organism evidence="2 3">
    <name type="scientific">Nematostella vectensis</name>
    <name type="common">Starlet sea anemone</name>
    <dbReference type="NCBI Taxonomy" id="45351"/>
    <lineage>
        <taxon>Eukaryota</taxon>
        <taxon>Metazoa</taxon>
        <taxon>Cnidaria</taxon>
        <taxon>Anthozoa</taxon>
        <taxon>Hexacorallia</taxon>
        <taxon>Actiniaria</taxon>
        <taxon>Edwardsiidae</taxon>
        <taxon>Nematostella</taxon>
    </lineage>
</organism>
<accession>A7SEN9</accession>
<sequence>MRSVLVCLLLASWVALLRAEDEIDEMLMEDEDMSKCRMDFRVCMNGTSDAADRKKCYEAYRKCVSDNQPRPSYRPRPTMPAHVAKCQMELKNCLNGSSGVQDKFKCFYQFKKCMFENRPFLQKCKALAAICMKQASKDSKERFACRTAFMKCLKDNQPDSDEKLEDIEDTARPTKPAFLEKCKQDLRLCLNGSFDVAGKLKCVASFKKCLFENRPTPPPFMQKCKALAAICMKQASKDSKERFACRTAFMKCVKDNKPDSDEELEDIQDAARPTKPAFVEKCKQDLRLCLNGSDVAGKLKCVASFKKCLFKNRPIPPPFVVRPQRSIISSCCHLHEAGWRGQEEEIGL</sequence>
<keyword evidence="1" id="KW-0732">Signal</keyword>
<evidence type="ECO:0000313" key="3">
    <source>
        <dbReference type="Proteomes" id="UP000001593"/>
    </source>
</evidence>
<gene>
    <name evidence="2" type="ORF">NEMVEDRAFT_v1g244734</name>
</gene>
<dbReference type="EMBL" id="DS469638">
    <property type="protein sequence ID" value="EDO37821.1"/>
    <property type="molecule type" value="Genomic_DNA"/>
</dbReference>
<dbReference type="OMA" id="KERFACR"/>
<proteinExistence type="predicted"/>
<dbReference type="HOGENOM" id="CLU_799985_0_0_1"/>
<reference evidence="2 3" key="1">
    <citation type="journal article" date="2007" name="Science">
        <title>Sea anemone genome reveals ancestral eumetazoan gene repertoire and genomic organization.</title>
        <authorList>
            <person name="Putnam N.H."/>
            <person name="Srivastava M."/>
            <person name="Hellsten U."/>
            <person name="Dirks B."/>
            <person name="Chapman J."/>
            <person name="Salamov A."/>
            <person name="Terry A."/>
            <person name="Shapiro H."/>
            <person name="Lindquist E."/>
            <person name="Kapitonov V.V."/>
            <person name="Jurka J."/>
            <person name="Genikhovich G."/>
            <person name="Grigoriev I.V."/>
            <person name="Lucas S.M."/>
            <person name="Steele R.E."/>
            <person name="Finnerty J.R."/>
            <person name="Technau U."/>
            <person name="Martindale M.Q."/>
            <person name="Rokhsar D.S."/>
        </authorList>
    </citation>
    <scope>NUCLEOTIDE SEQUENCE [LARGE SCALE GENOMIC DNA]</scope>
    <source>
        <strain evidence="3">CH2 X CH6</strain>
    </source>
</reference>
<protein>
    <submittedName>
        <fullName evidence="2">Uncharacterized protein</fullName>
    </submittedName>
</protein>
<evidence type="ECO:0000256" key="1">
    <source>
        <dbReference type="SAM" id="SignalP"/>
    </source>
</evidence>
<name>A7SEN9_NEMVE</name>
<dbReference type="AlphaFoldDB" id="A7SEN9"/>
<feature type="chain" id="PRO_5002714326" evidence="1">
    <location>
        <begin position="20"/>
        <end position="348"/>
    </location>
</feature>
<keyword evidence="3" id="KW-1185">Reference proteome</keyword>
<evidence type="ECO:0000313" key="2">
    <source>
        <dbReference type="EMBL" id="EDO37821.1"/>
    </source>
</evidence>
<dbReference type="Proteomes" id="UP000001593">
    <property type="component" value="Unassembled WGS sequence"/>
</dbReference>
<dbReference type="PhylomeDB" id="A7SEN9"/>
<dbReference type="InParanoid" id="A7SEN9"/>
<feature type="signal peptide" evidence="1">
    <location>
        <begin position="1"/>
        <end position="19"/>
    </location>
</feature>
<dbReference type="OrthoDB" id="10624058at2759"/>
<dbReference type="KEGG" id="nve:5509370"/>